<dbReference type="AlphaFoldDB" id="A0A8S4RP63"/>
<feature type="transmembrane region" description="Helical" evidence="1">
    <location>
        <begin position="6"/>
        <end position="25"/>
    </location>
</feature>
<keyword evidence="3" id="KW-1185">Reference proteome</keyword>
<dbReference type="OrthoDB" id="6923288at2759"/>
<sequence>MKLNGVYPYYPLMYPTLFVLGMVGYKLRVRRELTLVTYVARVLWRKICNADVLRRVSLRAPDRYVWRRHRLLAVLNGPTKLLKEVPLTRALRTLNSQEDGFILLHSK</sequence>
<evidence type="ECO:0000313" key="2">
    <source>
        <dbReference type="EMBL" id="CAH2240050.1"/>
    </source>
</evidence>
<dbReference type="EMBL" id="CAKXAJ010025469">
    <property type="protein sequence ID" value="CAH2240050.1"/>
    <property type="molecule type" value="Genomic_DNA"/>
</dbReference>
<reference evidence="2" key="1">
    <citation type="submission" date="2022-03" db="EMBL/GenBank/DDBJ databases">
        <authorList>
            <person name="Lindestad O."/>
        </authorList>
    </citation>
    <scope>NUCLEOTIDE SEQUENCE</scope>
</reference>
<keyword evidence="1" id="KW-0812">Transmembrane</keyword>
<organism evidence="2 3">
    <name type="scientific">Pararge aegeria aegeria</name>
    <dbReference type="NCBI Taxonomy" id="348720"/>
    <lineage>
        <taxon>Eukaryota</taxon>
        <taxon>Metazoa</taxon>
        <taxon>Ecdysozoa</taxon>
        <taxon>Arthropoda</taxon>
        <taxon>Hexapoda</taxon>
        <taxon>Insecta</taxon>
        <taxon>Pterygota</taxon>
        <taxon>Neoptera</taxon>
        <taxon>Endopterygota</taxon>
        <taxon>Lepidoptera</taxon>
        <taxon>Glossata</taxon>
        <taxon>Ditrysia</taxon>
        <taxon>Papilionoidea</taxon>
        <taxon>Nymphalidae</taxon>
        <taxon>Satyrinae</taxon>
        <taxon>Satyrini</taxon>
        <taxon>Parargina</taxon>
        <taxon>Pararge</taxon>
    </lineage>
</organism>
<name>A0A8S4RP63_9NEOP</name>
<accession>A0A8S4RP63</accession>
<evidence type="ECO:0000313" key="3">
    <source>
        <dbReference type="Proteomes" id="UP000838756"/>
    </source>
</evidence>
<comment type="caution">
    <text evidence="2">The sequence shown here is derived from an EMBL/GenBank/DDBJ whole genome shotgun (WGS) entry which is preliminary data.</text>
</comment>
<evidence type="ECO:0000256" key="1">
    <source>
        <dbReference type="SAM" id="Phobius"/>
    </source>
</evidence>
<keyword evidence="1" id="KW-1133">Transmembrane helix</keyword>
<gene>
    <name evidence="2" type="primary">jg7393</name>
    <name evidence="2" type="ORF">PAEG_LOCUS16663</name>
</gene>
<protein>
    <submittedName>
        <fullName evidence="2">Jg7393 protein</fullName>
    </submittedName>
</protein>
<dbReference type="Proteomes" id="UP000838756">
    <property type="component" value="Unassembled WGS sequence"/>
</dbReference>
<proteinExistence type="predicted"/>
<keyword evidence="1" id="KW-0472">Membrane</keyword>